<comment type="caution">
    <text evidence="2">The sequence shown here is derived from an EMBL/GenBank/DDBJ whole genome shotgun (WGS) entry which is preliminary data.</text>
</comment>
<dbReference type="AlphaFoldDB" id="A0A8T2MVF5"/>
<organism evidence="2 3">
    <name type="scientific">Albula glossodonta</name>
    <name type="common">roundjaw bonefish</name>
    <dbReference type="NCBI Taxonomy" id="121402"/>
    <lineage>
        <taxon>Eukaryota</taxon>
        <taxon>Metazoa</taxon>
        <taxon>Chordata</taxon>
        <taxon>Craniata</taxon>
        <taxon>Vertebrata</taxon>
        <taxon>Euteleostomi</taxon>
        <taxon>Actinopterygii</taxon>
        <taxon>Neopterygii</taxon>
        <taxon>Teleostei</taxon>
        <taxon>Albuliformes</taxon>
        <taxon>Albulidae</taxon>
        <taxon>Albula</taxon>
    </lineage>
</organism>
<dbReference type="Proteomes" id="UP000824540">
    <property type="component" value="Unassembled WGS sequence"/>
</dbReference>
<reference evidence="2" key="1">
    <citation type="thesis" date="2021" institute="BYU ScholarsArchive" country="Provo, UT, USA">
        <title>Applications of and Algorithms for Genome Assembly and Genomic Analyses with an Emphasis on Marine Teleosts.</title>
        <authorList>
            <person name="Pickett B.D."/>
        </authorList>
    </citation>
    <scope>NUCLEOTIDE SEQUENCE</scope>
    <source>
        <strain evidence="2">HI-2016</strain>
    </source>
</reference>
<evidence type="ECO:0000313" key="2">
    <source>
        <dbReference type="EMBL" id="KAG9329658.1"/>
    </source>
</evidence>
<proteinExistence type="predicted"/>
<keyword evidence="3" id="KW-1185">Reference proteome</keyword>
<evidence type="ECO:0000256" key="1">
    <source>
        <dbReference type="SAM" id="MobiDB-lite"/>
    </source>
</evidence>
<feature type="compositionally biased region" description="Basic and acidic residues" evidence="1">
    <location>
        <begin position="167"/>
        <end position="176"/>
    </location>
</feature>
<feature type="region of interest" description="Disordered" evidence="1">
    <location>
        <begin position="93"/>
        <end position="192"/>
    </location>
</feature>
<gene>
    <name evidence="2" type="ORF">JZ751_003261</name>
</gene>
<feature type="compositionally biased region" description="Basic and acidic residues" evidence="1">
    <location>
        <begin position="142"/>
        <end position="155"/>
    </location>
</feature>
<name>A0A8T2MVF5_9TELE</name>
<sequence>MVLIKAGESVYLELWNDFNLLPVQKNEAGSLLTLSLPLAPTPLRRARPPPPHHRAGCCQQIICQSLQSEGQWVMRPCTGTPERGALEQRVELQEQRKELQEQTEEPWGRAWSSRSREYSPGADRGAPGAERGALEQSVELQAQREELQEQREEPWSRAWSSRHRERSSRSRERSPGAEHGAPGAERGALEQS</sequence>
<protein>
    <submittedName>
        <fullName evidence="2">Uncharacterized protein</fullName>
    </submittedName>
</protein>
<accession>A0A8T2MVF5</accession>
<evidence type="ECO:0000313" key="3">
    <source>
        <dbReference type="Proteomes" id="UP000824540"/>
    </source>
</evidence>
<dbReference type="EMBL" id="JAFBMS010001017">
    <property type="protein sequence ID" value="KAG9329658.1"/>
    <property type="molecule type" value="Genomic_DNA"/>
</dbReference>
<feature type="non-terminal residue" evidence="2">
    <location>
        <position position="192"/>
    </location>
</feature>